<feature type="region of interest" description="Disordered" evidence="1">
    <location>
        <begin position="49"/>
        <end position="98"/>
    </location>
</feature>
<reference evidence="3" key="2">
    <citation type="submission" date="2022-01" db="EMBL/GenBank/DDBJ databases">
        <authorList>
            <person name="Yamashiro T."/>
            <person name="Shiraishi A."/>
            <person name="Satake H."/>
            <person name="Nakayama K."/>
        </authorList>
    </citation>
    <scope>NUCLEOTIDE SEQUENCE</scope>
</reference>
<accession>A0ABQ4Y305</accession>
<evidence type="ECO:0000313" key="4">
    <source>
        <dbReference type="Proteomes" id="UP001151760"/>
    </source>
</evidence>
<organism evidence="3 4">
    <name type="scientific">Tanacetum coccineum</name>
    <dbReference type="NCBI Taxonomy" id="301880"/>
    <lineage>
        <taxon>Eukaryota</taxon>
        <taxon>Viridiplantae</taxon>
        <taxon>Streptophyta</taxon>
        <taxon>Embryophyta</taxon>
        <taxon>Tracheophyta</taxon>
        <taxon>Spermatophyta</taxon>
        <taxon>Magnoliopsida</taxon>
        <taxon>eudicotyledons</taxon>
        <taxon>Gunneridae</taxon>
        <taxon>Pentapetalae</taxon>
        <taxon>asterids</taxon>
        <taxon>campanulids</taxon>
        <taxon>Asterales</taxon>
        <taxon>Asteraceae</taxon>
        <taxon>Asteroideae</taxon>
        <taxon>Anthemideae</taxon>
        <taxon>Anthemidinae</taxon>
        <taxon>Tanacetum</taxon>
    </lineage>
</organism>
<reference evidence="3" key="1">
    <citation type="journal article" date="2022" name="Int. J. Mol. Sci.">
        <title>Draft Genome of Tanacetum Coccineum: Genomic Comparison of Closely Related Tanacetum-Family Plants.</title>
        <authorList>
            <person name="Yamashiro T."/>
            <person name="Shiraishi A."/>
            <person name="Nakayama K."/>
            <person name="Satake H."/>
        </authorList>
    </citation>
    <scope>NUCLEOTIDE SEQUENCE</scope>
</reference>
<evidence type="ECO:0000313" key="3">
    <source>
        <dbReference type="EMBL" id="GJS71751.1"/>
    </source>
</evidence>
<dbReference type="EMBL" id="BQNB010010029">
    <property type="protein sequence ID" value="GJS71751.1"/>
    <property type="molecule type" value="Genomic_DNA"/>
</dbReference>
<keyword evidence="4" id="KW-1185">Reference proteome</keyword>
<proteinExistence type="predicted"/>
<sequence length="123" mass="13511">MEVWRVMSPHFIILTTIVVVVLKSVDEGYTMNIIRVEYEWTPLRWSGCQNGASSSGTKKQAELTRQESSTSNPFDALNMVENDDDLGTNGGNSKLDEKGVNFDMVSSAYGTSSKAFGSQLPPL</sequence>
<feature type="signal peptide" evidence="2">
    <location>
        <begin position="1"/>
        <end position="22"/>
    </location>
</feature>
<gene>
    <name evidence="3" type="ORF">Tco_0704592</name>
</gene>
<evidence type="ECO:0000256" key="2">
    <source>
        <dbReference type="SAM" id="SignalP"/>
    </source>
</evidence>
<evidence type="ECO:0000256" key="1">
    <source>
        <dbReference type="SAM" id="MobiDB-lite"/>
    </source>
</evidence>
<keyword evidence="2" id="KW-0732">Signal</keyword>
<name>A0ABQ4Y305_9ASTR</name>
<protein>
    <submittedName>
        <fullName evidence="3">Uncharacterized protein</fullName>
    </submittedName>
</protein>
<dbReference type="Proteomes" id="UP001151760">
    <property type="component" value="Unassembled WGS sequence"/>
</dbReference>
<feature type="chain" id="PRO_5045119345" evidence="2">
    <location>
        <begin position="23"/>
        <end position="123"/>
    </location>
</feature>
<feature type="compositionally biased region" description="Polar residues" evidence="1">
    <location>
        <begin position="49"/>
        <end position="58"/>
    </location>
</feature>
<comment type="caution">
    <text evidence="3">The sequence shown here is derived from an EMBL/GenBank/DDBJ whole genome shotgun (WGS) entry which is preliminary data.</text>
</comment>